<gene>
    <name evidence="1" type="ORF">UR08_07800</name>
</gene>
<proteinExistence type="predicted"/>
<dbReference type="AlphaFoldDB" id="A0A3D8TQJ6"/>
<keyword evidence="2" id="KW-1185">Reference proteome</keyword>
<reference evidence="2" key="1">
    <citation type="submission" date="2015-04" db="EMBL/GenBank/DDBJ databases">
        <authorList>
            <person name="Schardt J."/>
            <person name="Mueller-Herbst S."/>
            <person name="Scherer S."/>
            <person name="Huptas C."/>
        </authorList>
    </citation>
    <scope>NUCLEOTIDE SEQUENCE [LARGE SCALE GENOMIC DNA]</scope>
    <source>
        <strain evidence="2">Kiel-L1</strain>
    </source>
</reference>
<dbReference type="Proteomes" id="UP000257055">
    <property type="component" value="Unassembled WGS sequence"/>
</dbReference>
<comment type="caution">
    <text evidence="1">The sequence shown here is derived from an EMBL/GenBank/DDBJ whole genome shotgun (WGS) entry which is preliminary data.</text>
</comment>
<sequence>MSDFMDVTCGVTGMAELKDEQVQPVIAKVKEQTETAIQKGYKIFWLAVVGSASLHYATGILDAIAGREGITFEVMIPYPGWDNAQEERTKYYELVAKSNGREYAHGSPEDEPAMFTNNRVLDLATRMIIVTDGKEKEAKSIQKIAESVECPVVLVNP</sequence>
<accession>A0A3D8TQJ6</accession>
<evidence type="ECO:0000313" key="1">
    <source>
        <dbReference type="EMBL" id="RDX00864.1"/>
    </source>
</evidence>
<dbReference type="RefSeq" id="WP_115753110.1">
    <property type="nucleotide sequence ID" value="NZ_LARY01000002.1"/>
</dbReference>
<protein>
    <submittedName>
        <fullName evidence="1">Uncharacterized protein</fullName>
    </submittedName>
</protein>
<organism evidence="1 2">
    <name type="scientific">Listeria kieliensis</name>
    <dbReference type="NCBI Taxonomy" id="1621700"/>
    <lineage>
        <taxon>Bacteria</taxon>
        <taxon>Bacillati</taxon>
        <taxon>Bacillota</taxon>
        <taxon>Bacilli</taxon>
        <taxon>Bacillales</taxon>
        <taxon>Listeriaceae</taxon>
        <taxon>Listeria</taxon>
    </lineage>
</organism>
<dbReference type="Gene3D" id="3.40.50.450">
    <property type="match status" value="1"/>
</dbReference>
<name>A0A3D8TQJ6_9LIST</name>
<dbReference type="EMBL" id="LARY01000002">
    <property type="protein sequence ID" value="RDX00864.1"/>
    <property type="molecule type" value="Genomic_DNA"/>
</dbReference>
<evidence type="ECO:0000313" key="2">
    <source>
        <dbReference type="Proteomes" id="UP000257055"/>
    </source>
</evidence>
<dbReference type="SUPFAM" id="SSF102405">
    <property type="entry name" value="MCP/YpsA-like"/>
    <property type="match status" value="1"/>
</dbReference>